<protein>
    <submittedName>
        <fullName evidence="2">Uncharacterized protein</fullName>
    </submittedName>
</protein>
<feature type="compositionally biased region" description="Acidic residues" evidence="1">
    <location>
        <begin position="17"/>
        <end position="26"/>
    </location>
</feature>
<dbReference type="Proteomes" id="UP000521943">
    <property type="component" value="Unassembled WGS sequence"/>
</dbReference>
<gene>
    <name evidence="2" type="ORF">DFP72DRAFT_1062917</name>
</gene>
<evidence type="ECO:0000313" key="2">
    <source>
        <dbReference type="EMBL" id="KAF6760540.1"/>
    </source>
</evidence>
<organism evidence="2 3">
    <name type="scientific">Ephemerocybe angulata</name>
    <dbReference type="NCBI Taxonomy" id="980116"/>
    <lineage>
        <taxon>Eukaryota</taxon>
        <taxon>Fungi</taxon>
        <taxon>Dikarya</taxon>
        <taxon>Basidiomycota</taxon>
        <taxon>Agaricomycotina</taxon>
        <taxon>Agaricomycetes</taxon>
        <taxon>Agaricomycetidae</taxon>
        <taxon>Agaricales</taxon>
        <taxon>Agaricineae</taxon>
        <taxon>Psathyrellaceae</taxon>
        <taxon>Ephemerocybe</taxon>
    </lineage>
</organism>
<name>A0A8H6I7V4_9AGAR</name>
<feature type="region of interest" description="Disordered" evidence="1">
    <location>
        <begin position="1"/>
        <end position="33"/>
    </location>
</feature>
<evidence type="ECO:0000256" key="1">
    <source>
        <dbReference type="SAM" id="MobiDB-lite"/>
    </source>
</evidence>
<comment type="caution">
    <text evidence="2">The sequence shown here is derived from an EMBL/GenBank/DDBJ whole genome shotgun (WGS) entry which is preliminary data.</text>
</comment>
<dbReference type="EMBL" id="JACGCI010000012">
    <property type="protein sequence ID" value="KAF6760540.1"/>
    <property type="molecule type" value="Genomic_DNA"/>
</dbReference>
<keyword evidence="3" id="KW-1185">Reference proteome</keyword>
<proteinExistence type="predicted"/>
<reference evidence="2 3" key="1">
    <citation type="submission" date="2020-07" db="EMBL/GenBank/DDBJ databases">
        <title>Comparative genomics of pyrophilous fungi reveals a link between fire events and developmental genes.</title>
        <authorList>
            <consortium name="DOE Joint Genome Institute"/>
            <person name="Steindorff A.S."/>
            <person name="Carver A."/>
            <person name="Calhoun S."/>
            <person name="Stillman K."/>
            <person name="Liu H."/>
            <person name="Lipzen A."/>
            <person name="Pangilinan J."/>
            <person name="Labutti K."/>
            <person name="Bruns T.D."/>
            <person name="Grigoriev I.V."/>
        </authorList>
    </citation>
    <scope>NUCLEOTIDE SEQUENCE [LARGE SCALE GENOMIC DNA]</scope>
    <source>
        <strain evidence="2 3">CBS 144469</strain>
    </source>
</reference>
<evidence type="ECO:0000313" key="3">
    <source>
        <dbReference type="Proteomes" id="UP000521943"/>
    </source>
</evidence>
<accession>A0A8H6I7V4</accession>
<dbReference type="OrthoDB" id="10580571at2759"/>
<sequence>MNKDQAAAQPVARRGFDEDEDEEELEAPAARPVATAHKGYELACGTTRRQRCCELEVTRDFSEPVDALDARELDDLDVRDLEDFLEYYSRELEFDELD</sequence>
<dbReference type="AlphaFoldDB" id="A0A8H6I7V4"/>